<keyword evidence="1" id="KW-0853">WD repeat</keyword>
<feature type="region of interest" description="Disordered" evidence="2">
    <location>
        <begin position="399"/>
        <end position="430"/>
    </location>
</feature>
<evidence type="ECO:0000313" key="5">
    <source>
        <dbReference type="Proteomes" id="UP000623687"/>
    </source>
</evidence>
<gene>
    <name evidence="4" type="ORF">PC9H_009291</name>
</gene>
<dbReference type="Pfam" id="PF10313">
    <property type="entry name" value="DUF2415"/>
    <property type="match status" value="1"/>
</dbReference>
<evidence type="ECO:0000313" key="4">
    <source>
        <dbReference type="EMBL" id="KAF7423991.1"/>
    </source>
</evidence>
<name>A0A8H6ZQD7_PLEOS</name>
<feature type="compositionally biased region" description="Basic residues" evidence="2">
    <location>
        <begin position="527"/>
        <end position="536"/>
    </location>
</feature>
<dbReference type="Proteomes" id="UP000623687">
    <property type="component" value="Unassembled WGS sequence"/>
</dbReference>
<evidence type="ECO:0000259" key="3">
    <source>
        <dbReference type="Pfam" id="PF10313"/>
    </source>
</evidence>
<feature type="compositionally biased region" description="Acidic residues" evidence="2">
    <location>
        <begin position="479"/>
        <end position="488"/>
    </location>
</feature>
<evidence type="ECO:0000256" key="2">
    <source>
        <dbReference type="SAM" id="MobiDB-lite"/>
    </source>
</evidence>
<feature type="region of interest" description="Disordered" evidence="2">
    <location>
        <begin position="270"/>
        <end position="292"/>
    </location>
</feature>
<feature type="region of interest" description="Disordered" evidence="2">
    <location>
        <begin position="343"/>
        <end position="386"/>
    </location>
</feature>
<accession>A0A8H6ZQD7</accession>
<feature type="compositionally biased region" description="Low complexity" evidence="2">
    <location>
        <begin position="347"/>
        <end position="365"/>
    </location>
</feature>
<reference evidence="4" key="1">
    <citation type="submission" date="2019-07" db="EMBL/GenBank/DDBJ databases">
        <authorList>
            <person name="Palmer J.M."/>
        </authorList>
    </citation>
    <scope>NUCLEOTIDE SEQUENCE</scope>
    <source>
        <strain evidence="4">PC9</strain>
    </source>
</reference>
<dbReference type="PROSITE" id="PS50082">
    <property type="entry name" value="WD_REPEATS_2"/>
    <property type="match status" value="1"/>
</dbReference>
<dbReference type="AlphaFoldDB" id="A0A8H6ZQD7"/>
<dbReference type="GeneID" id="59379109"/>
<evidence type="ECO:0000256" key="1">
    <source>
        <dbReference type="PROSITE-ProRule" id="PRU00221"/>
    </source>
</evidence>
<dbReference type="OrthoDB" id="64353at2759"/>
<dbReference type="Gene3D" id="2.130.10.10">
    <property type="entry name" value="YVTN repeat-like/Quinoprotein amine dehydrogenase"/>
    <property type="match status" value="2"/>
</dbReference>
<dbReference type="InterPro" id="IPR019417">
    <property type="entry name" value="DUF2415"/>
</dbReference>
<feature type="repeat" description="WD" evidence="1">
    <location>
        <begin position="226"/>
        <end position="267"/>
    </location>
</feature>
<dbReference type="VEuPathDB" id="FungiDB:PC9H_009291"/>
<feature type="region of interest" description="Disordered" evidence="2">
    <location>
        <begin position="475"/>
        <end position="556"/>
    </location>
</feature>
<sequence>MAKDLPSLPLVSPSAIVPASVCIGHVQLRDLIICPREPGVVNYVQHQSIVEHNLRAQNSSPHTVTTLNWTPNTIASLPIDDADSTLIAVGGQEAEIHISLLRKKRTLWQLERTLAGSINNSVLLTSRSNESSAEPRVGISNNDCSVKFYDVPIRAQSHSKQLKESGILRLNVPVNHSSISPDGRTLLSAGDSPKVYLHRISGGSRITFSPIHTLTLPPPDSYPLNYSSSLAASFSTAFSANGSKFAVASQEGLVAVWDVRSSKPLKVFQTDKSRMPASPGNGSASGWLSDDPWDWTRGNSKAPGWSVRSVKFGGIAGKELMVFTEHTSLIHVVDARTFETEEIIRMPTPRSSATTSTGPTAAASPQHHRSSSPHHVPRSRSPQPQPPMIVLALEDTFRISSSPSRPSAGSDTRWGSRTSRDSERNEEDVVVIPALGDREMEHSVQTLLGRHGIRTRQYSEDADNSRNTAYAAYRSRTEEEMEVDELESDCISSHTPSRSSSPSPSTHLPIQASPGRYTLSPQNPNTSRRHQQRRLRPLTPPSGAVGLSHPSPHQRDSRVDVLNKFEYAEDRECGLDLAGTCFDPSGGYVYVASTTGVAEWSVHGADKHWWVDDAWI</sequence>
<protein>
    <recommendedName>
        <fullName evidence="3">DUF2415 domain-containing protein</fullName>
    </recommendedName>
</protein>
<dbReference type="SUPFAM" id="SSF50978">
    <property type="entry name" value="WD40 repeat-like"/>
    <property type="match status" value="1"/>
</dbReference>
<organism evidence="4 5">
    <name type="scientific">Pleurotus ostreatus</name>
    <name type="common">Oyster mushroom</name>
    <name type="synonym">White-rot fungus</name>
    <dbReference type="NCBI Taxonomy" id="5322"/>
    <lineage>
        <taxon>Eukaryota</taxon>
        <taxon>Fungi</taxon>
        <taxon>Dikarya</taxon>
        <taxon>Basidiomycota</taxon>
        <taxon>Agaricomycotina</taxon>
        <taxon>Agaricomycetes</taxon>
        <taxon>Agaricomycetidae</taxon>
        <taxon>Agaricales</taxon>
        <taxon>Pleurotineae</taxon>
        <taxon>Pleurotaceae</taxon>
        <taxon>Pleurotus</taxon>
    </lineage>
</organism>
<feature type="compositionally biased region" description="Low complexity" evidence="2">
    <location>
        <begin position="400"/>
        <end position="410"/>
    </location>
</feature>
<dbReference type="EMBL" id="JACETU010000007">
    <property type="protein sequence ID" value="KAF7423991.1"/>
    <property type="molecule type" value="Genomic_DNA"/>
</dbReference>
<comment type="caution">
    <text evidence="4">The sequence shown here is derived from an EMBL/GenBank/DDBJ whole genome shotgun (WGS) entry which is preliminary data.</text>
</comment>
<dbReference type="PANTHER" id="PTHR43991">
    <property type="entry name" value="WD REPEAT PROTEIN (AFU_ORTHOLOGUE AFUA_8G05640)-RELATED"/>
    <property type="match status" value="1"/>
</dbReference>
<dbReference type="RefSeq" id="XP_036628185.1">
    <property type="nucleotide sequence ID" value="XM_036778796.1"/>
</dbReference>
<proteinExistence type="predicted"/>
<feature type="compositionally biased region" description="Basic residues" evidence="2">
    <location>
        <begin position="366"/>
        <end position="378"/>
    </location>
</feature>
<dbReference type="InterPro" id="IPR001680">
    <property type="entry name" value="WD40_rpt"/>
</dbReference>
<dbReference type="InterPro" id="IPR015943">
    <property type="entry name" value="WD40/YVTN_repeat-like_dom_sf"/>
</dbReference>
<dbReference type="PANTHER" id="PTHR43991:SF9">
    <property type="entry name" value="DUF2415 DOMAIN-CONTAINING PROTEIN"/>
    <property type="match status" value="1"/>
</dbReference>
<feature type="compositionally biased region" description="Low complexity" evidence="2">
    <location>
        <begin position="492"/>
        <end position="507"/>
    </location>
</feature>
<keyword evidence="5" id="KW-1185">Reference proteome</keyword>
<feature type="domain" description="DUF2415" evidence="3">
    <location>
        <begin position="306"/>
        <end position="344"/>
    </location>
</feature>
<dbReference type="InterPro" id="IPR036322">
    <property type="entry name" value="WD40_repeat_dom_sf"/>
</dbReference>